<dbReference type="RefSeq" id="WP_173065884.1">
    <property type="nucleotide sequence ID" value="NZ_AP022853.1"/>
</dbReference>
<dbReference type="Proteomes" id="UP000502260">
    <property type="component" value="Chromosome"/>
</dbReference>
<proteinExistence type="predicted"/>
<dbReference type="SUPFAM" id="SSF49299">
    <property type="entry name" value="PKD domain"/>
    <property type="match status" value="1"/>
</dbReference>
<evidence type="ECO:0000313" key="3">
    <source>
        <dbReference type="EMBL" id="BCB27721.1"/>
    </source>
</evidence>
<dbReference type="AlphaFoldDB" id="A0A6F8VEW7"/>
<dbReference type="InterPro" id="IPR050708">
    <property type="entry name" value="T6SS_VgrG/RHS"/>
</dbReference>
<keyword evidence="4" id="KW-1185">Reference proteome</keyword>
<dbReference type="InterPro" id="IPR013783">
    <property type="entry name" value="Ig-like_fold"/>
</dbReference>
<feature type="chain" id="PRO_5026075730" description="PKD/Chitinase domain-containing protein" evidence="1">
    <location>
        <begin position="23"/>
        <end position="513"/>
    </location>
</feature>
<dbReference type="Pfam" id="PF17957">
    <property type="entry name" value="Big_7"/>
    <property type="match status" value="3"/>
</dbReference>
<dbReference type="InterPro" id="IPR035986">
    <property type="entry name" value="PKD_dom_sf"/>
</dbReference>
<name>A0A6F8VEW7_9PROT</name>
<gene>
    <name evidence="3" type="ORF">SKTS_26070</name>
</gene>
<dbReference type="Gene3D" id="2.60.40.10">
    <property type="entry name" value="Immunoglobulins"/>
    <property type="match status" value="2"/>
</dbReference>
<dbReference type="PANTHER" id="PTHR32305">
    <property type="match status" value="1"/>
</dbReference>
<dbReference type="KEGG" id="slac:SKTS_26070"/>
<dbReference type="EMBL" id="AP022853">
    <property type="protein sequence ID" value="BCB27721.1"/>
    <property type="molecule type" value="Genomic_DNA"/>
</dbReference>
<dbReference type="InterPro" id="IPR022409">
    <property type="entry name" value="PKD/Chitinase_dom"/>
</dbReference>
<feature type="domain" description="PKD/Chitinase" evidence="2">
    <location>
        <begin position="115"/>
        <end position="202"/>
    </location>
</feature>
<dbReference type="Gene3D" id="2.180.10.10">
    <property type="entry name" value="RHS repeat-associated core"/>
    <property type="match status" value="1"/>
</dbReference>
<accession>A0A6F8VEW7</accession>
<evidence type="ECO:0000259" key="2">
    <source>
        <dbReference type="SMART" id="SM00089"/>
    </source>
</evidence>
<feature type="domain" description="PKD/Chitinase" evidence="2">
    <location>
        <begin position="24"/>
        <end position="111"/>
    </location>
</feature>
<dbReference type="InterPro" id="IPR022385">
    <property type="entry name" value="Rhs_assc_core"/>
</dbReference>
<reference evidence="4" key="1">
    <citation type="submission" date="2020-03" db="EMBL/GenBank/DDBJ databases">
        <title>Complete genome sequence of sulfur-oxidizing bacterium skT11.</title>
        <authorList>
            <person name="Kanda M."/>
            <person name="Kojima H."/>
            <person name="Fukui M."/>
        </authorList>
    </citation>
    <scope>NUCLEOTIDE SEQUENCE [LARGE SCALE GENOMIC DNA]</scope>
    <source>
        <strain evidence="4">skT11</strain>
    </source>
</reference>
<dbReference type="NCBIfam" id="TIGR03696">
    <property type="entry name" value="Rhs_assc_core"/>
    <property type="match status" value="1"/>
</dbReference>
<sequence>MFKRWMILWGLAAALATGQAQAIGLTSPTAGQLYLAPASITLAAATTTSDGTVVKVEFYQGSTLIGTGTAAPYSINWTNTPAGIHMLTARATDKSGATTTSAPVQIIVDAPPTVSLTAPANKAVYIAPASVTLTATAGDSDGTISKVEYYQGTTLIGTATSAPYIATWQNAPAGQYSLTAKATDDKGATTTSTAVTIIVLPNQLPSITLTGPTAGQTFTAPATIDLAASAQDTDGQIARVEYYQGTTLIGTATAAPYSATWQNVAAGQYSLTAKAIDNGGGERYASAASITVSPAGLQVYYLHSDHLDTPRVVTDEQNRIVWRNDPLAEPFGTAAPEQDPDGDGVPFTLNLRFPGQYFDRETNLHYNYFRDYDPARGGYVTSDPIGLRGGINTYTYVNGNPLSYVDPLGLARTTVDSAIEQAIRRGDVGELQTLLEAANPEQASVIQRALTPARDLIRGQTRRSSSYASELEENSYAELCQMAKGKGDLANKAVKMKKLIEQQERLMEKLGGK</sequence>
<dbReference type="PANTHER" id="PTHR32305:SF15">
    <property type="entry name" value="PROTEIN RHSA-RELATED"/>
    <property type="match status" value="1"/>
</dbReference>
<keyword evidence="1" id="KW-0732">Signal</keyword>
<evidence type="ECO:0000313" key="4">
    <source>
        <dbReference type="Proteomes" id="UP000502260"/>
    </source>
</evidence>
<dbReference type="SMART" id="SM00089">
    <property type="entry name" value="PKD"/>
    <property type="match status" value="3"/>
</dbReference>
<organism evidence="3 4">
    <name type="scientific">Sulfurimicrobium lacus</name>
    <dbReference type="NCBI Taxonomy" id="2715678"/>
    <lineage>
        <taxon>Bacteria</taxon>
        <taxon>Pseudomonadati</taxon>
        <taxon>Pseudomonadota</taxon>
        <taxon>Betaproteobacteria</taxon>
        <taxon>Nitrosomonadales</taxon>
        <taxon>Sulfuricellaceae</taxon>
        <taxon>Sulfurimicrobium</taxon>
    </lineage>
</organism>
<feature type="domain" description="PKD/Chitinase" evidence="2">
    <location>
        <begin position="215"/>
        <end position="295"/>
    </location>
</feature>
<feature type="signal peptide" evidence="1">
    <location>
        <begin position="1"/>
        <end position="22"/>
    </location>
</feature>
<protein>
    <recommendedName>
        <fullName evidence="2">PKD/Chitinase domain-containing protein</fullName>
    </recommendedName>
</protein>
<evidence type="ECO:0000256" key="1">
    <source>
        <dbReference type="SAM" id="SignalP"/>
    </source>
</evidence>